<keyword evidence="2 5" id="KW-0808">Transferase</keyword>
<dbReference type="GO" id="GO:0102559">
    <property type="term" value="F:peptide chain release factor N(5)-glutamine methyltransferase activity"/>
    <property type="evidence" value="ECO:0007669"/>
    <property type="project" value="UniProtKB-EC"/>
</dbReference>
<protein>
    <recommendedName>
        <fullName evidence="5">Release factor glutamine methyltransferase</fullName>
        <shortName evidence="5">RF MTase</shortName>
        <ecNumber evidence="5">2.1.1.297</ecNumber>
    </recommendedName>
    <alternativeName>
        <fullName evidence="5">N5-glutamine methyltransferase PrmC</fullName>
    </alternativeName>
    <alternativeName>
        <fullName evidence="5">Protein-(glutamine-N5) MTase PrmC</fullName>
    </alternativeName>
    <alternativeName>
        <fullName evidence="5">Protein-glutamine N-methyltransferase PrmC</fullName>
    </alternativeName>
</protein>
<evidence type="ECO:0000256" key="3">
    <source>
        <dbReference type="ARBA" id="ARBA00022691"/>
    </source>
</evidence>
<dbReference type="CDD" id="cd02440">
    <property type="entry name" value="AdoMet_MTases"/>
    <property type="match status" value="1"/>
</dbReference>
<dbReference type="SUPFAM" id="SSF53335">
    <property type="entry name" value="S-adenosyl-L-methionine-dependent methyltransferases"/>
    <property type="match status" value="1"/>
</dbReference>
<dbReference type="InterPro" id="IPR040758">
    <property type="entry name" value="PrmC_N"/>
</dbReference>
<comment type="catalytic activity">
    <reaction evidence="4 5">
        <text>L-glutaminyl-[peptide chain release factor] + S-adenosyl-L-methionine = N(5)-methyl-L-glutaminyl-[peptide chain release factor] + S-adenosyl-L-homocysteine + H(+)</text>
        <dbReference type="Rhea" id="RHEA:42896"/>
        <dbReference type="Rhea" id="RHEA-COMP:10271"/>
        <dbReference type="Rhea" id="RHEA-COMP:10272"/>
        <dbReference type="ChEBI" id="CHEBI:15378"/>
        <dbReference type="ChEBI" id="CHEBI:30011"/>
        <dbReference type="ChEBI" id="CHEBI:57856"/>
        <dbReference type="ChEBI" id="CHEBI:59789"/>
        <dbReference type="ChEBI" id="CHEBI:61891"/>
        <dbReference type="EC" id="2.1.1.297"/>
    </reaction>
</comment>
<dbReference type="Pfam" id="PF05175">
    <property type="entry name" value="MTS"/>
    <property type="match status" value="1"/>
</dbReference>
<keyword evidence="9" id="KW-1185">Reference proteome</keyword>
<accession>A0ABV4I0T8</accession>
<dbReference type="HAMAP" id="MF_02126">
    <property type="entry name" value="RF_methyltr_PrmC"/>
    <property type="match status" value="1"/>
</dbReference>
<organism evidence="8 9">
    <name type="scientific">Kineococcus mangrovi</name>
    <dbReference type="NCBI Taxonomy" id="1660183"/>
    <lineage>
        <taxon>Bacteria</taxon>
        <taxon>Bacillati</taxon>
        <taxon>Actinomycetota</taxon>
        <taxon>Actinomycetes</taxon>
        <taxon>Kineosporiales</taxon>
        <taxon>Kineosporiaceae</taxon>
        <taxon>Kineococcus</taxon>
    </lineage>
</organism>
<reference evidence="8 9" key="1">
    <citation type="submission" date="2024-07" db="EMBL/GenBank/DDBJ databases">
        <authorList>
            <person name="Thanompreechachai J."/>
            <person name="Duangmal K."/>
        </authorList>
    </citation>
    <scope>NUCLEOTIDE SEQUENCE [LARGE SCALE GENOMIC DNA]</scope>
    <source>
        <strain evidence="8 9">TBRC 1896</strain>
    </source>
</reference>
<comment type="function">
    <text evidence="5">Methylates the class 1 translation termination release factors RF1/PrfA and RF2/PrfB on the glutamine residue of the universally conserved GGQ motif.</text>
</comment>
<name>A0ABV4I0T8_9ACTN</name>
<comment type="caution">
    <text evidence="8">The sequence shown here is derived from an EMBL/GenBank/DDBJ whole genome shotgun (WGS) entry which is preliminary data.</text>
</comment>
<sequence>MVTARQLLVEAGRRLAEAGVPTPAADAEALLAHALGVTRSRLGVLAALGDPVEAGAFADLLDQRAARVPLQHLTGRAGFRSLELRVGPGVFVPRPETETVAGLAVAEAQRLTDPVVVDLCTGSGAIALAVATEVPSARVHAVELDPMAHAWARRNVDDLSPSVDLRLGDAATAFADLDGTVDVVVSNPPYVPPGAVPVDPEVARHDPEVALYGLGDDGLQVPRRVVATAARLLRPGGCVVVEHAEVQERSARAMFAAGTWTDVESHRDLTDRPRATTARRR</sequence>
<feature type="binding site" evidence="5">
    <location>
        <position position="143"/>
    </location>
    <ligand>
        <name>S-adenosyl-L-methionine</name>
        <dbReference type="ChEBI" id="CHEBI:59789"/>
    </ligand>
</feature>
<evidence type="ECO:0000256" key="2">
    <source>
        <dbReference type="ARBA" id="ARBA00022679"/>
    </source>
</evidence>
<dbReference type="NCBIfam" id="TIGR03534">
    <property type="entry name" value="RF_mod_PrmC"/>
    <property type="match status" value="1"/>
</dbReference>
<feature type="domain" description="Methyltransferase small" evidence="6">
    <location>
        <begin position="110"/>
        <end position="191"/>
    </location>
</feature>
<comment type="similarity">
    <text evidence="5">Belongs to the protein N5-glutamine methyltransferase family. PrmC subfamily.</text>
</comment>
<dbReference type="InterPro" id="IPR002052">
    <property type="entry name" value="DNA_methylase_N6_adenine_CS"/>
</dbReference>
<dbReference type="EMBL" id="JBGGTQ010000003">
    <property type="protein sequence ID" value="MEZ0492292.1"/>
    <property type="molecule type" value="Genomic_DNA"/>
</dbReference>
<gene>
    <name evidence="5 8" type="primary">prmC</name>
    <name evidence="8" type="ORF">AB2L28_08575</name>
</gene>
<dbReference type="PANTHER" id="PTHR18895:SF74">
    <property type="entry name" value="MTRF1L RELEASE FACTOR GLUTAMINE METHYLTRANSFERASE"/>
    <property type="match status" value="1"/>
</dbReference>
<comment type="caution">
    <text evidence="5">Lacks conserved residue(s) required for the propagation of feature annotation.</text>
</comment>
<evidence type="ECO:0000313" key="9">
    <source>
        <dbReference type="Proteomes" id="UP001566476"/>
    </source>
</evidence>
<evidence type="ECO:0000259" key="6">
    <source>
        <dbReference type="Pfam" id="PF05175"/>
    </source>
</evidence>
<evidence type="ECO:0000256" key="5">
    <source>
        <dbReference type="HAMAP-Rule" id="MF_02126"/>
    </source>
</evidence>
<keyword evidence="3 5" id="KW-0949">S-adenosyl-L-methionine</keyword>
<feature type="binding site" evidence="5">
    <location>
        <begin position="187"/>
        <end position="190"/>
    </location>
    <ligand>
        <name>substrate</name>
    </ligand>
</feature>
<dbReference type="InterPro" id="IPR007848">
    <property type="entry name" value="Small_mtfrase_dom"/>
</dbReference>
<keyword evidence="1 5" id="KW-0489">Methyltransferase</keyword>
<feature type="domain" description="Release factor glutamine methyltransferase N-terminal" evidence="7">
    <location>
        <begin position="6"/>
        <end position="75"/>
    </location>
</feature>
<dbReference type="GO" id="GO:0032259">
    <property type="term" value="P:methylation"/>
    <property type="evidence" value="ECO:0007669"/>
    <property type="project" value="UniProtKB-KW"/>
</dbReference>
<dbReference type="InterPro" id="IPR029063">
    <property type="entry name" value="SAM-dependent_MTases_sf"/>
</dbReference>
<dbReference type="PANTHER" id="PTHR18895">
    <property type="entry name" value="HEMK METHYLTRANSFERASE"/>
    <property type="match status" value="1"/>
</dbReference>
<dbReference type="EC" id="2.1.1.297" evidence="5"/>
<evidence type="ECO:0000256" key="1">
    <source>
        <dbReference type="ARBA" id="ARBA00022603"/>
    </source>
</evidence>
<dbReference type="Proteomes" id="UP001566476">
    <property type="component" value="Unassembled WGS sequence"/>
</dbReference>
<dbReference type="Gene3D" id="3.40.50.150">
    <property type="entry name" value="Vaccinia Virus protein VP39"/>
    <property type="match status" value="1"/>
</dbReference>
<feature type="binding site" evidence="5">
    <location>
        <position position="187"/>
    </location>
    <ligand>
        <name>S-adenosyl-L-methionine</name>
        <dbReference type="ChEBI" id="CHEBI:59789"/>
    </ligand>
</feature>
<dbReference type="Gene3D" id="1.10.8.10">
    <property type="entry name" value="DNA helicase RuvA subunit, C-terminal domain"/>
    <property type="match status" value="1"/>
</dbReference>
<evidence type="ECO:0000259" key="7">
    <source>
        <dbReference type="Pfam" id="PF17827"/>
    </source>
</evidence>
<dbReference type="InterPro" id="IPR004556">
    <property type="entry name" value="HemK-like"/>
</dbReference>
<dbReference type="PROSITE" id="PS00092">
    <property type="entry name" value="N6_MTASE"/>
    <property type="match status" value="1"/>
</dbReference>
<dbReference type="Pfam" id="PF17827">
    <property type="entry name" value="PrmC_N"/>
    <property type="match status" value="1"/>
</dbReference>
<dbReference type="InterPro" id="IPR050320">
    <property type="entry name" value="N5-glutamine_MTase"/>
</dbReference>
<dbReference type="InterPro" id="IPR019874">
    <property type="entry name" value="RF_methyltr_PrmC"/>
</dbReference>
<proteinExistence type="inferred from homology"/>
<evidence type="ECO:0000313" key="8">
    <source>
        <dbReference type="EMBL" id="MEZ0492292.1"/>
    </source>
</evidence>
<evidence type="ECO:0000256" key="4">
    <source>
        <dbReference type="ARBA" id="ARBA00048391"/>
    </source>
</evidence>
<dbReference type="RefSeq" id="WP_370718321.1">
    <property type="nucleotide sequence ID" value="NZ_JBGGTQ010000003.1"/>
</dbReference>
<dbReference type="NCBIfam" id="TIGR00536">
    <property type="entry name" value="hemK_fam"/>
    <property type="match status" value="1"/>
</dbReference>